<dbReference type="RefSeq" id="WP_139239616.1">
    <property type="nucleotide sequence ID" value="NZ_JAJALK010000008.1"/>
</dbReference>
<dbReference type="Proteomes" id="UP001223420">
    <property type="component" value="Unassembled WGS sequence"/>
</dbReference>
<reference evidence="1" key="1">
    <citation type="submission" date="2023-07" db="EMBL/GenBank/DDBJ databases">
        <title>Genomic Encyclopedia of Type Strains, Phase IV (KMG-IV): sequencing the most valuable type-strain genomes for metagenomic binning, comparative biology and taxonomic classification.</title>
        <authorList>
            <person name="Goeker M."/>
        </authorList>
    </citation>
    <scope>NUCLEOTIDE SEQUENCE</scope>
    <source>
        <strain evidence="1">DSM 19569</strain>
    </source>
</reference>
<dbReference type="AlphaFoldDB" id="A0AAJ1TT06"/>
<gene>
    <name evidence="1" type="ORF">QO001_001695</name>
</gene>
<evidence type="ECO:0000313" key="2">
    <source>
        <dbReference type="Proteomes" id="UP001223420"/>
    </source>
</evidence>
<organism evidence="1 2">
    <name type="scientific">Methylobacterium brachiatum</name>
    <dbReference type="NCBI Taxonomy" id="269660"/>
    <lineage>
        <taxon>Bacteria</taxon>
        <taxon>Pseudomonadati</taxon>
        <taxon>Pseudomonadota</taxon>
        <taxon>Alphaproteobacteria</taxon>
        <taxon>Hyphomicrobiales</taxon>
        <taxon>Methylobacteriaceae</taxon>
        <taxon>Methylobacterium</taxon>
    </lineage>
</organism>
<evidence type="ECO:0000313" key="1">
    <source>
        <dbReference type="EMBL" id="MDQ0542777.1"/>
    </source>
</evidence>
<protein>
    <submittedName>
        <fullName evidence="1">Uncharacterized protein</fullName>
    </submittedName>
</protein>
<accession>A0AAJ1TT06</accession>
<name>A0AAJ1TT06_9HYPH</name>
<proteinExistence type="predicted"/>
<comment type="caution">
    <text evidence="1">The sequence shown here is derived from an EMBL/GenBank/DDBJ whole genome shotgun (WGS) entry which is preliminary data.</text>
</comment>
<sequence length="109" mass="12187">MTGEEFKARLRLLRRTQTGFAAELGVALRTVHYWAHRGPPSEVSYLLDMLTSLELPFGPDAAASDGYISSALFTDKVVKVINRLSKESEKLGRGTEFEQAITIWIKENS</sequence>
<dbReference type="EMBL" id="JAUSWL010000002">
    <property type="protein sequence ID" value="MDQ0542777.1"/>
    <property type="molecule type" value="Genomic_DNA"/>
</dbReference>